<dbReference type="PROSITE" id="PS00028">
    <property type="entry name" value="ZINC_FINGER_C2H2_1"/>
    <property type="match status" value="11"/>
</dbReference>
<evidence type="ECO:0000313" key="11">
    <source>
        <dbReference type="EMBL" id="KAL0279072.1"/>
    </source>
</evidence>
<dbReference type="EMBL" id="JARGDH010000001">
    <property type="protein sequence ID" value="KAL0279072.1"/>
    <property type="molecule type" value="Genomic_DNA"/>
</dbReference>
<keyword evidence="5" id="KW-0862">Zinc</keyword>
<feature type="domain" description="C2H2-type" evidence="10">
    <location>
        <begin position="470"/>
        <end position="497"/>
    </location>
</feature>
<dbReference type="Gene3D" id="3.30.160.60">
    <property type="entry name" value="Classic Zinc Finger"/>
    <property type="match status" value="9"/>
</dbReference>
<feature type="domain" description="C2H2-type" evidence="10">
    <location>
        <begin position="284"/>
        <end position="311"/>
    </location>
</feature>
<evidence type="ECO:0000256" key="5">
    <source>
        <dbReference type="ARBA" id="ARBA00022833"/>
    </source>
</evidence>
<dbReference type="GO" id="GO:0005634">
    <property type="term" value="C:nucleus"/>
    <property type="evidence" value="ECO:0007669"/>
    <property type="project" value="UniProtKB-SubCell"/>
</dbReference>
<evidence type="ECO:0000256" key="3">
    <source>
        <dbReference type="ARBA" id="ARBA00022737"/>
    </source>
</evidence>
<keyword evidence="7" id="KW-0539">Nucleus</keyword>
<evidence type="ECO:0000256" key="2">
    <source>
        <dbReference type="ARBA" id="ARBA00022723"/>
    </source>
</evidence>
<feature type="domain" description="C2H2-type" evidence="10">
    <location>
        <begin position="498"/>
        <end position="526"/>
    </location>
</feature>
<dbReference type="Pfam" id="PF00096">
    <property type="entry name" value="zf-C2H2"/>
    <property type="match status" value="5"/>
</dbReference>
<dbReference type="GO" id="GO:0003677">
    <property type="term" value="F:DNA binding"/>
    <property type="evidence" value="ECO:0007669"/>
    <property type="project" value="UniProtKB-KW"/>
</dbReference>
<evidence type="ECO:0000256" key="1">
    <source>
        <dbReference type="ARBA" id="ARBA00004123"/>
    </source>
</evidence>
<dbReference type="FunFam" id="3.30.160.60:FF:000052">
    <property type="entry name" value="zinc finger protein 546 isoform X1"/>
    <property type="match status" value="1"/>
</dbReference>
<feature type="domain" description="C2H2-type" evidence="10">
    <location>
        <begin position="312"/>
        <end position="334"/>
    </location>
</feature>
<dbReference type="FunFam" id="3.30.160.60:FF:000100">
    <property type="entry name" value="Zinc finger 45-like"/>
    <property type="match status" value="1"/>
</dbReference>
<keyword evidence="3" id="KW-0677">Repeat</keyword>
<dbReference type="FunFam" id="3.30.160.60:FF:000045">
    <property type="entry name" value="ZFP69 zinc finger protein B"/>
    <property type="match status" value="1"/>
</dbReference>
<dbReference type="PROSITE" id="PS50157">
    <property type="entry name" value="ZINC_FINGER_C2H2_2"/>
    <property type="match status" value="12"/>
</dbReference>
<dbReference type="InterPro" id="IPR036236">
    <property type="entry name" value="Znf_C2H2_sf"/>
</dbReference>
<evidence type="ECO:0000256" key="9">
    <source>
        <dbReference type="SAM" id="MobiDB-lite"/>
    </source>
</evidence>
<dbReference type="InterPro" id="IPR013087">
    <property type="entry name" value="Znf_C2H2_type"/>
</dbReference>
<keyword evidence="6" id="KW-0238">DNA-binding</keyword>
<dbReference type="PANTHER" id="PTHR16515:SF49">
    <property type="entry name" value="GASTRULA ZINC FINGER PROTEIN XLCGF49.1-LIKE-RELATED"/>
    <property type="match status" value="1"/>
</dbReference>
<dbReference type="SMART" id="SM00355">
    <property type="entry name" value="ZnF_C2H2"/>
    <property type="match status" value="15"/>
</dbReference>
<protein>
    <recommendedName>
        <fullName evidence="10">C2H2-type domain-containing protein</fullName>
    </recommendedName>
</protein>
<evidence type="ECO:0000256" key="6">
    <source>
        <dbReference type="ARBA" id="ARBA00023125"/>
    </source>
</evidence>
<feature type="domain" description="C2H2-type" evidence="10">
    <location>
        <begin position="256"/>
        <end position="284"/>
    </location>
</feature>
<feature type="domain" description="C2H2-type" evidence="10">
    <location>
        <begin position="339"/>
        <end position="363"/>
    </location>
</feature>
<sequence length="741" mass="86075">MALNEVKKQVLSMLQSVLTLDSSEQTEAMGFLQDCANNFGLPITKTLQNIAETTKVSENNSGSDKKESDCALNGPTQSDTGDLSDVTKPKNVPIENKTDSSEIKEPKKGKKTAVSNEKKRRVSRKKLENEEVKVKEKDGDAFKCVVCRLAFQNKTGLIEHFKSHEDSSLSCRVCRGSFSGPLEFWEHQKNKKCKIKELQCNECSEKFKRRRHYLKHILGHKDNNCRYCEEKFSTWTHYKNHVKEKHPDIKVERDLIPCKFCPMSFHRHVGLYNHYRVKHSKGKFVCLSCGLLLPTKEKHKEHVLVHESEKNWKCKICKMKFYRRQQLLFHVSIHKLGIYKCLTCDITVTSKVDLQQHKKEGHTVNGLERKFECEICHKMFAKRFTLRNHLATHSKEKSYTCKYCVKSFRTLDSLNRHQKRKSHFEKAKLTIPESKYEKVYEDKLICEKCGKQYKTQRELQCHLIVHKSVYECNECGKTFTLKFNLTKHLRLHRNPVGVVCELCGDTFNQLSALNDHCLMKHSDVRKAKCDICQKAFKRKSELNRHLRTHELKRPFVCFCGKAYKQSAHLQNHYKSDHGSKQEALESIPDYQNNQPEIYRENAMKKKSYEGENALLPLETIESDFRPSTSYLMNENPEKMPYVPNYGMRYPQGEMEPISVNYEDLNFGSSQQDKRGLVFSSPAVDLSMVAIPEVVQNGMEIGEGHRDVEESVEPFNKIPDDTSQIQLVNLSEHIVQEYLLNL</sequence>
<feature type="compositionally biased region" description="Basic and acidic residues" evidence="9">
    <location>
        <begin position="96"/>
        <end position="106"/>
    </location>
</feature>
<dbReference type="SUPFAM" id="SSF57667">
    <property type="entry name" value="beta-beta-alpha zinc fingers"/>
    <property type="match status" value="6"/>
</dbReference>
<feature type="domain" description="C2H2-type" evidence="10">
    <location>
        <begin position="198"/>
        <end position="225"/>
    </location>
</feature>
<keyword evidence="2" id="KW-0479">Metal-binding</keyword>
<dbReference type="AlphaFoldDB" id="A0AAW2I9N3"/>
<name>A0AAW2I9N3_9NEOP</name>
<feature type="domain" description="C2H2-type" evidence="10">
    <location>
        <begin position="371"/>
        <end position="398"/>
    </location>
</feature>
<feature type="domain" description="C2H2-type" evidence="10">
    <location>
        <begin position="444"/>
        <end position="471"/>
    </location>
</feature>
<evidence type="ECO:0000256" key="8">
    <source>
        <dbReference type="PROSITE-ProRule" id="PRU00042"/>
    </source>
</evidence>
<proteinExistence type="predicted"/>
<keyword evidence="4 8" id="KW-0863">Zinc-finger</keyword>
<feature type="domain" description="C2H2-type" evidence="10">
    <location>
        <begin position="527"/>
        <end position="554"/>
    </location>
</feature>
<dbReference type="PANTHER" id="PTHR16515">
    <property type="entry name" value="PR DOMAIN ZINC FINGER PROTEIN"/>
    <property type="match status" value="1"/>
</dbReference>
<feature type="domain" description="C2H2-type" evidence="10">
    <location>
        <begin position="399"/>
        <end position="428"/>
    </location>
</feature>
<feature type="domain" description="C2H2-type" evidence="10">
    <location>
        <begin position="142"/>
        <end position="169"/>
    </location>
</feature>
<dbReference type="Pfam" id="PF12874">
    <property type="entry name" value="zf-met"/>
    <property type="match status" value="2"/>
</dbReference>
<evidence type="ECO:0000256" key="7">
    <source>
        <dbReference type="ARBA" id="ARBA00023242"/>
    </source>
</evidence>
<gene>
    <name evidence="11" type="ORF">PYX00_000702</name>
</gene>
<feature type="region of interest" description="Disordered" evidence="9">
    <location>
        <begin position="55"/>
        <end position="125"/>
    </location>
</feature>
<dbReference type="InterPro" id="IPR050331">
    <property type="entry name" value="Zinc_finger"/>
</dbReference>
<evidence type="ECO:0000259" key="10">
    <source>
        <dbReference type="PROSITE" id="PS50157"/>
    </source>
</evidence>
<evidence type="ECO:0000256" key="4">
    <source>
        <dbReference type="ARBA" id="ARBA00022771"/>
    </source>
</evidence>
<comment type="caution">
    <text evidence="11">The sequence shown here is derived from an EMBL/GenBank/DDBJ whole genome shotgun (WGS) entry which is preliminary data.</text>
</comment>
<organism evidence="11">
    <name type="scientific">Menopon gallinae</name>
    <name type="common">poultry shaft louse</name>
    <dbReference type="NCBI Taxonomy" id="328185"/>
    <lineage>
        <taxon>Eukaryota</taxon>
        <taxon>Metazoa</taxon>
        <taxon>Ecdysozoa</taxon>
        <taxon>Arthropoda</taxon>
        <taxon>Hexapoda</taxon>
        <taxon>Insecta</taxon>
        <taxon>Pterygota</taxon>
        <taxon>Neoptera</taxon>
        <taxon>Paraneoptera</taxon>
        <taxon>Psocodea</taxon>
        <taxon>Troctomorpha</taxon>
        <taxon>Phthiraptera</taxon>
        <taxon>Amblycera</taxon>
        <taxon>Menoponidae</taxon>
        <taxon>Menopon</taxon>
    </lineage>
</organism>
<accession>A0AAW2I9N3</accession>
<reference evidence="11" key="1">
    <citation type="journal article" date="2024" name="Gigascience">
        <title>Chromosome-level genome of the poultry shaft louse Menopon gallinae provides insight into the host-switching and adaptive evolution of parasitic lice.</title>
        <authorList>
            <person name="Xu Y."/>
            <person name="Ma L."/>
            <person name="Liu S."/>
            <person name="Liang Y."/>
            <person name="Liu Q."/>
            <person name="He Z."/>
            <person name="Tian L."/>
            <person name="Duan Y."/>
            <person name="Cai W."/>
            <person name="Li H."/>
            <person name="Song F."/>
        </authorList>
    </citation>
    <scope>NUCLEOTIDE SEQUENCE</scope>
    <source>
        <strain evidence="11">Cailab_2023a</strain>
    </source>
</reference>
<comment type="subcellular location">
    <subcellularLocation>
        <location evidence="1">Nucleus</location>
    </subcellularLocation>
</comment>
<dbReference type="GO" id="GO:0008270">
    <property type="term" value="F:zinc ion binding"/>
    <property type="evidence" value="ECO:0007669"/>
    <property type="project" value="UniProtKB-KW"/>
</dbReference>
<dbReference type="GO" id="GO:0010468">
    <property type="term" value="P:regulation of gene expression"/>
    <property type="evidence" value="ECO:0007669"/>
    <property type="project" value="TreeGrafter"/>
</dbReference>